<dbReference type="InterPro" id="IPR049304">
    <property type="entry name" value="Gly_rich_dom"/>
</dbReference>
<sequence>MSTTFSDLFANSGAKLVYSVTLTTSGTFSKPADIEDNDDVYIYLNAGGGGGENNDNAAGRGGNGGDGAVFRCKGRDLPSSVAYLIGSGGAMGSAGGNTTFGEITVVGGKSGASDADNDGTAPPLADKWSRGTRGVGGSQNILSVVWYGAGGGASNGTPGKSMFAGDGGNGSGDNAQIPGGGGGRKQPGKRGEISIFACRG</sequence>
<evidence type="ECO:0000313" key="4">
    <source>
        <dbReference type="Proteomes" id="UP000295351"/>
    </source>
</evidence>
<dbReference type="AlphaFoldDB" id="A0A4R2CKZ7"/>
<dbReference type="EMBL" id="SLVX01000013">
    <property type="protein sequence ID" value="TCN41441.1"/>
    <property type="molecule type" value="Genomic_DNA"/>
</dbReference>
<evidence type="ECO:0000256" key="1">
    <source>
        <dbReference type="SAM" id="MobiDB-lite"/>
    </source>
</evidence>
<dbReference type="Proteomes" id="UP000295351">
    <property type="component" value="Unassembled WGS sequence"/>
</dbReference>
<keyword evidence="4" id="KW-1185">Reference proteome</keyword>
<dbReference type="Pfam" id="PF21722">
    <property type="entry name" value="Gly_rich_2"/>
    <property type="match status" value="1"/>
</dbReference>
<organism evidence="3 4">
    <name type="scientific">Shinella granuli</name>
    <dbReference type="NCBI Taxonomy" id="323621"/>
    <lineage>
        <taxon>Bacteria</taxon>
        <taxon>Pseudomonadati</taxon>
        <taxon>Pseudomonadota</taxon>
        <taxon>Alphaproteobacteria</taxon>
        <taxon>Hyphomicrobiales</taxon>
        <taxon>Rhizobiaceae</taxon>
        <taxon>Shinella</taxon>
    </lineage>
</organism>
<proteinExistence type="predicted"/>
<accession>A0A4R2CKZ7</accession>
<evidence type="ECO:0000313" key="3">
    <source>
        <dbReference type="EMBL" id="TCN41441.1"/>
    </source>
</evidence>
<reference evidence="3 4" key="1">
    <citation type="submission" date="2019-03" db="EMBL/GenBank/DDBJ databases">
        <title>Genomic Encyclopedia of Type Strains, Phase IV (KMG-IV): sequencing the most valuable type-strain genomes for metagenomic binning, comparative biology and taxonomic classification.</title>
        <authorList>
            <person name="Goeker M."/>
        </authorList>
    </citation>
    <scope>NUCLEOTIDE SEQUENCE [LARGE SCALE GENOMIC DNA]</scope>
    <source>
        <strain evidence="3 4">DSM 18401</strain>
    </source>
</reference>
<protein>
    <recommendedName>
        <fullName evidence="2">Glycine-rich domain-containing protein</fullName>
    </recommendedName>
</protein>
<comment type="caution">
    <text evidence="3">The sequence shown here is derived from an EMBL/GenBank/DDBJ whole genome shotgun (WGS) entry which is preliminary data.</text>
</comment>
<feature type="region of interest" description="Disordered" evidence="1">
    <location>
        <begin position="111"/>
        <end position="132"/>
    </location>
</feature>
<evidence type="ECO:0000259" key="2">
    <source>
        <dbReference type="Pfam" id="PF21722"/>
    </source>
</evidence>
<dbReference type="RefSeq" id="WP_133035337.1">
    <property type="nucleotide sequence ID" value="NZ_BAABEI010000012.1"/>
</dbReference>
<name>A0A4R2CKZ7_SHIGR</name>
<gene>
    <name evidence="3" type="ORF">EV665_11326</name>
</gene>
<feature type="region of interest" description="Disordered" evidence="1">
    <location>
        <begin position="162"/>
        <end position="200"/>
    </location>
</feature>
<feature type="domain" description="Glycine-rich" evidence="2">
    <location>
        <begin position="24"/>
        <end position="190"/>
    </location>
</feature>